<dbReference type="EMBL" id="JABAEW010000005">
    <property type="protein sequence ID" value="NMD85820.1"/>
    <property type="molecule type" value="Genomic_DNA"/>
</dbReference>
<feature type="transmembrane region" description="Helical" evidence="1">
    <location>
        <begin position="39"/>
        <end position="64"/>
    </location>
</feature>
<keyword evidence="4" id="KW-1185">Reference proteome</keyword>
<dbReference type="AlphaFoldDB" id="A0A2U1AX05"/>
<reference evidence="2 5" key="2">
    <citation type="submission" date="2020-04" db="EMBL/GenBank/DDBJ databases">
        <authorList>
            <person name="Hitch T.C.A."/>
            <person name="Wylensek D."/>
            <person name="Clavel T."/>
        </authorList>
    </citation>
    <scope>NUCLEOTIDE SEQUENCE [LARGE SCALE GENOMIC DNA]</scope>
    <source>
        <strain evidence="2 5">COR2-253-APC-1A</strain>
    </source>
</reference>
<dbReference type="RefSeq" id="WP_116884173.1">
    <property type="nucleotide sequence ID" value="NZ_CABMMC010000002.1"/>
</dbReference>
<gene>
    <name evidence="3" type="ORF">C8D82_11516</name>
    <name evidence="2" type="ORF">HF882_04400</name>
</gene>
<evidence type="ECO:0000313" key="4">
    <source>
        <dbReference type="Proteomes" id="UP000245959"/>
    </source>
</evidence>
<proteinExistence type="predicted"/>
<reference evidence="3 4" key="1">
    <citation type="submission" date="2018-04" db="EMBL/GenBank/DDBJ databases">
        <title>Genomic Encyclopedia of Type Strains, Phase IV (KMG-IV): sequencing the most valuable type-strain genomes for metagenomic binning, comparative biology and taxonomic classification.</title>
        <authorList>
            <person name="Goeker M."/>
        </authorList>
    </citation>
    <scope>NUCLEOTIDE SEQUENCE [LARGE SCALE GENOMIC DNA]</scope>
    <source>
        <strain evidence="3 4">DSM 14823</strain>
    </source>
</reference>
<organism evidence="3 4">
    <name type="scientific">Victivallis vadensis</name>
    <dbReference type="NCBI Taxonomy" id="172901"/>
    <lineage>
        <taxon>Bacteria</taxon>
        <taxon>Pseudomonadati</taxon>
        <taxon>Lentisphaerota</taxon>
        <taxon>Lentisphaeria</taxon>
        <taxon>Victivallales</taxon>
        <taxon>Victivallaceae</taxon>
        <taxon>Victivallis</taxon>
    </lineage>
</organism>
<accession>A0A2U1AX05</accession>
<evidence type="ECO:0000313" key="3">
    <source>
        <dbReference type="EMBL" id="PVY40965.1"/>
    </source>
</evidence>
<comment type="caution">
    <text evidence="3">The sequence shown here is derived from an EMBL/GenBank/DDBJ whole genome shotgun (WGS) entry which is preliminary data.</text>
</comment>
<keyword evidence="1" id="KW-1133">Transmembrane helix</keyword>
<evidence type="ECO:0000313" key="2">
    <source>
        <dbReference type="EMBL" id="NMD85820.1"/>
    </source>
</evidence>
<keyword evidence="1" id="KW-0812">Transmembrane</keyword>
<dbReference type="Proteomes" id="UP000576225">
    <property type="component" value="Unassembled WGS sequence"/>
</dbReference>
<protein>
    <submittedName>
        <fullName evidence="3">Uncharacterized protein</fullName>
    </submittedName>
</protein>
<dbReference type="Proteomes" id="UP000245959">
    <property type="component" value="Unassembled WGS sequence"/>
</dbReference>
<dbReference type="GeneID" id="78295475"/>
<evidence type="ECO:0000256" key="1">
    <source>
        <dbReference type="SAM" id="Phobius"/>
    </source>
</evidence>
<feature type="transmembrane region" description="Helical" evidence="1">
    <location>
        <begin position="76"/>
        <end position="94"/>
    </location>
</feature>
<name>A0A2U1AX05_9BACT</name>
<keyword evidence="1" id="KW-0472">Membrane</keyword>
<dbReference type="EMBL" id="QEKH01000015">
    <property type="protein sequence ID" value="PVY40965.1"/>
    <property type="molecule type" value="Genomic_DNA"/>
</dbReference>
<evidence type="ECO:0000313" key="5">
    <source>
        <dbReference type="Proteomes" id="UP000576225"/>
    </source>
</evidence>
<sequence length="108" mass="11878">MKMYHQLSDKVKGFVISVVILGMSWRSDASIQQVTLDQGLGFVGYFIIGMIMLTSLILIGVGGYQLSQDSGRGKMTIAGGVLTPVFLAVVYWIFKNILNIDLDFISNL</sequence>